<dbReference type="Proteomes" id="UP000240542">
    <property type="component" value="Unassembled WGS sequence"/>
</dbReference>
<dbReference type="Pfam" id="PF03929">
    <property type="entry name" value="PepSY_TM"/>
    <property type="match status" value="1"/>
</dbReference>
<feature type="transmembrane region" description="Helical" evidence="1">
    <location>
        <begin position="52"/>
        <end position="73"/>
    </location>
</feature>
<organism evidence="2 3">
    <name type="scientific">Murinocardiopsis flavida</name>
    <dbReference type="NCBI Taxonomy" id="645275"/>
    <lineage>
        <taxon>Bacteria</taxon>
        <taxon>Bacillati</taxon>
        <taxon>Actinomycetota</taxon>
        <taxon>Actinomycetes</taxon>
        <taxon>Streptosporangiales</taxon>
        <taxon>Nocardiopsidaceae</taxon>
        <taxon>Murinocardiopsis</taxon>
    </lineage>
</organism>
<dbReference type="PANTHER" id="PTHR34219:SF1">
    <property type="entry name" value="PEPSY DOMAIN-CONTAINING PROTEIN"/>
    <property type="match status" value="1"/>
</dbReference>
<dbReference type="InterPro" id="IPR005625">
    <property type="entry name" value="PepSY-ass_TM"/>
</dbReference>
<sequence length="337" mass="35618">MAESHRLGVFVDPYTGEVRGALDSYGSSGALPVRTWIDLLHRNLHLGDTGRVYSELAASWMWLVAAGGVALWVSRRRRSRRVRGVLLPEPRARGLRRTLSFHGAVGCWLFAGLLFLSATGLTWSQYAGENVTAIRAALAWETPEVAAEPPAGAAGPVGVDVGVDRVLAAARQAGVGGGVEVAYPSGDGGVYTVAELDKHWPTSVDTVAVAPATGEVVDEVRFADYPLMAKLSRWGVDAHMGLLFGVANQVVLTALALGLVTVMALGYRMWWRRGPLAGSALGGPVPRGTWRALPWRLKAVVGAAAAGVGVLLPVLGVSLLVFLVIDLVLGRLPRRGA</sequence>
<evidence type="ECO:0000313" key="2">
    <source>
        <dbReference type="EMBL" id="PSK99946.1"/>
    </source>
</evidence>
<dbReference type="AlphaFoldDB" id="A0A2P8DRV2"/>
<evidence type="ECO:0000256" key="1">
    <source>
        <dbReference type="SAM" id="Phobius"/>
    </source>
</evidence>
<keyword evidence="1" id="KW-0812">Transmembrane</keyword>
<keyword evidence="1" id="KW-1133">Transmembrane helix</keyword>
<dbReference type="PANTHER" id="PTHR34219">
    <property type="entry name" value="IRON-REGULATED INNER MEMBRANE PROTEIN-RELATED"/>
    <property type="match status" value="1"/>
</dbReference>
<feature type="transmembrane region" description="Helical" evidence="1">
    <location>
        <begin position="242"/>
        <end position="267"/>
    </location>
</feature>
<feature type="transmembrane region" description="Helical" evidence="1">
    <location>
        <begin position="299"/>
        <end position="325"/>
    </location>
</feature>
<feature type="transmembrane region" description="Helical" evidence="1">
    <location>
        <begin position="101"/>
        <end position="123"/>
    </location>
</feature>
<keyword evidence="1" id="KW-0472">Membrane</keyword>
<dbReference type="EMBL" id="PYGA01000002">
    <property type="protein sequence ID" value="PSK99946.1"/>
    <property type="molecule type" value="Genomic_DNA"/>
</dbReference>
<reference evidence="2 3" key="1">
    <citation type="submission" date="2018-03" db="EMBL/GenBank/DDBJ databases">
        <title>Genomic Encyclopedia of Archaeal and Bacterial Type Strains, Phase II (KMG-II): from individual species to whole genera.</title>
        <authorList>
            <person name="Goeker M."/>
        </authorList>
    </citation>
    <scope>NUCLEOTIDE SEQUENCE [LARGE SCALE GENOMIC DNA]</scope>
    <source>
        <strain evidence="2 3">DSM 45312</strain>
    </source>
</reference>
<protein>
    <submittedName>
        <fullName evidence="2">Putative iron-regulated membrane protein</fullName>
    </submittedName>
</protein>
<proteinExistence type="predicted"/>
<keyword evidence="3" id="KW-1185">Reference proteome</keyword>
<gene>
    <name evidence="2" type="ORF">CLV63_10273</name>
</gene>
<evidence type="ECO:0000313" key="3">
    <source>
        <dbReference type="Proteomes" id="UP000240542"/>
    </source>
</evidence>
<comment type="caution">
    <text evidence="2">The sequence shown here is derived from an EMBL/GenBank/DDBJ whole genome shotgun (WGS) entry which is preliminary data.</text>
</comment>
<name>A0A2P8DRV2_9ACTN</name>
<accession>A0A2P8DRV2</accession>